<evidence type="ECO:0000256" key="9">
    <source>
        <dbReference type="SAM" id="MobiDB-lite"/>
    </source>
</evidence>
<organism evidence="11 12">
    <name type="scientific">Dillenia turbinata</name>
    <dbReference type="NCBI Taxonomy" id="194707"/>
    <lineage>
        <taxon>Eukaryota</taxon>
        <taxon>Viridiplantae</taxon>
        <taxon>Streptophyta</taxon>
        <taxon>Embryophyta</taxon>
        <taxon>Tracheophyta</taxon>
        <taxon>Spermatophyta</taxon>
        <taxon>Magnoliopsida</taxon>
        <taxon>eudicotyledons</taxon>
        <taxon>Gunneridae</taxon>
        <taxon>Pentapetalae</taxon>
        <taxon>Dilleniales</taxon>
        <taxon>Dilleniaceae</taxon>
        <taxon>Dillenia</taxon>
    </lineage>
</organism>
<dbReference type="PROSITE" id="PS50884">
    <property type="entry name" value="ZF_DOF_2"/>
    <property type="match status" value="1"/>
</dbReference>
<name>A0AAN8V1W5_9MAGN</name>
<dbReference type="GO" id="GO:0003700">
    <property type="term" value="F:DNA-binding transcription factor activity"/>
    <property type="evidence" value="ECO:0007669"/>
    <property type="project" value="InterPro"/>
</dbReference>
<dbReference type="AlphaFoldDB" id="A0AAN8V1W5"/>
<dbReference type="InterPro" id="IPR003851">
    <property type="entry name" value="Znf_Dof"/>
</dbReference>
<dbReference type="EMBL" id="JBAMMX010000016">
    <property type="protein sequence ID" value="KAK6925014.1"/>
    <property type="molecule type" value="Genomic_DNA"/>
</dbReference>
<dbReference type="GO" id="GO:0003677">
    <property type="term" value="F:DNA binding"/>
    <property type="evidence" value="ECO:0007669"/>
    <property type="project" value="UniProtKB-UniRule"/>
</dbReference>
<evidence type="ECO:0000256" key="2">
    <source>
        <dbReference type="ARBA" id="ARBA00022771"/>
    </source>
</evidence>
<dbReference type="Proteomes" id="UP001370490">
    <property type="component" value="Unassembled WGS sequence"/>
</dbReference>
<keyword evidence="4" id="KW-0805">Transcription regulation</keyword>
<sequence>MPEFKDSAIKLFGRTIPFLASTGGDSPAATSCSSGDDEECCNRVGEDEKEVQKEPLVENSPGTKQVHDGSIEPEKSLEYKDDPKTPSVEEETATLKTSKSETEQDDATNCQEKLPLKKPDKILPCPRCNSMDTKFCYYNNYNINQPRHFCKACQRYWTAGGSMRNVPVGAGRRKNKSSHYRHITISEVLQNAQNHVSNGYHYPTLNSNHTVLSFGSDSSLRESMASVLNLAHKSMWNGSLNGIHKPEERASVSCRNGENNDDCSSGSSVTVSNSMEEGFRNGKPEPLVLNLHGFPTQVPYFPPVPWPFPPAFVPSAYPIPFYPSTYWNCSPPGAWNVPWGSSPPPNVPLNCSSLGKHTRDGELLKPSHFEAKGSAKEEDSEKRIWIPKTLRIDDPDEAAKSSIWTTLGLKRHDKVESKGGCLFEAFQSKGDNKNHFAVPSPVLCANPAALSRSMKFQESS</sequence>
<keyword evidence="2 8" id="KW-0863">Zinc-finger</keyword>
<evidence type="ECO:0000313" key="12">
    <source>
        <dbReference type="Proteomes" id="UP001370490"/>
    </source>
</evidence>
<feature type="region of interest" description="Disordered" evidence="9">
    <location>
        <begin position="18"/>
        <end position="110"/>
    </location>
</feature>
<evidence type="ECO:0000256" key="8">
    <source>
        <dbReference type="PROSITE-ProRule" id="PRU00071"/>
    </source>
</evidence>
<comment type="subcellular location">
    <subcellularLocation>
        <location evidence="8">Nucleus</location>
    </subcellularLocation>
</comment>
<evidence type="ECO:0000256" key="7">
    <source>
        <dbReference type="ARBA" id="ARBA00023242"/>
    </source>
</evidence>
<dbReference type="PANTHER" id="PTHR31089">
    <property type="entry name" value="CYCLIC DOF FACTOR 2"/>
    <property type="match status" value="1"/>
</dbReference>
<keyword evidence="12" id="KW-1185">Reference proteome</keyword>
<comment type="caution">
    <text evidence="11">The sequence shown here is derived from an EMBL/GenBank/DDBJ whole genome shotgun (WGS) entry which is preliminary data.</text>
</comment>
<keyword evidence="6" id="KW-0804">Transcription</keyword>
<accession>A0AAN8V1W5</accession>
<dbReference type="PROSITE" id="PS01361">
    <property type="entry name" value="ZF_DOF_1"/>
    <property type="match status" value="1"/>
</dbReference>
<keyword evidence="7 8" id="KW-0539">Nucleus</keyword>
<keyword evidence="1" id="KW-0479">Metal-binding</keyword>
<feature type="domain" description="Dof-type" evidence="10">
    <location>
        <begin position="123"/>
        <end position="177"/>
    </location>
</feature>
<keyword evidence="5 8" id="KW-0238">DNA-binding</keyword>
<reference evidence="11 12" key="1">
    <citation type="submission" date="2023-12" db="EMBL/GenBank/DDBJ databases">
        <title>A high-quality genome assembly for Dillenia turbinata (Dilleniales).</title>
        <authorList>
            <person name="Chanderbali A."/>
        </authorList>
    </citation>
    <scope>NUCLEOTIDE SEQUENCE [LARGE SCALE GENOMIC DNA]</scope>
    <source>
        <strain evidence="11">LSX21</strain>
        <tissue evidence="11">Leaf</tissue>
    </source>
</reference>
<dbReference type="InterPro" id="IPR045174">
    <property type="entry name" value="Dof"/>
</dbReference>
<evidence type="ECO:0000256" key="5">
    <source>
        <dbReference type="ARBA" id="ARBA00023125"/>
    </source>
</evidence>
<feature type="compositionally biased region" description="Low complexity" evidence="9">
    <location>
        <begin position="264"/>
        <end position="274"/>
    </location>
</feature>
<evidence type="ECO:0000313" key="11">
    <source>
        <dbReference type="EMBL" id="KAK6925014.1"/>
    </source>
</evidence>
<gene>
    <name evidence="11" type="ORF">RJ641_009340</name>
</gene>
<dbReference type="PANTHER" id="PTHR31089:SF1">
    <property type="entry name" value="CYCLIC DOF FACTOR 3"/>
    <property type="match status" value="1"/>
</dbReference>
<evidence type="ECO:0000256" key="3">
    <source>
        <dbReference type="ARBA" id="ARBA00022833"/>
    </source>
</evidence>
<dbReference type="GO" id="GO:0008270">
    <property type="term" value="F:zinc ion binding"/>
    <property type="evidence" value="ECO:0007669"/>
    <property type="project" value="UniProtKB-KW"/>
</dbReference>
<evidence type="ECO:0000256" key="1">
    <source>
        <dbReference type="ARBA" id="ARBA00022723"/>
    </source>
</evidence>
<feature type="compositionally biased region" description="Basic and acidic residues" evidence="9">
    <location>
        <begin position="65"/>
        <end position="84"/>
    </location>
</feature>
<keyword evidence="3" id="KW-0862">Zinc</keyword>
<feature type="compositionally biased region" description="Basic and acidic residues" evidence="9">
    <location>
        <begin position="40"/>
        <end position="56"/>
    </location>
</feature>
<evidence type="ECO:0000259" key="10">
    <source>
        <dbReference type="PROSITE" id="PS50884"/>
    </source>
</evidence>
<dbReference type="GO" id="GO:0005634">
    <property type="term" value="C:nucleus"/>
    <property type="evidence" value="ECO:0007669"/>
    <property type="project" value="UniProtKB-SubCell"/>
</dbReference>
<protein>
    <submittedName>
        <fullName evidence="11">Zinc finger, Dof-type</fullName>
    </submittedName>
</protein>
<proteinExistence type="predicted"/>
<feature type="region of interest" description="Disordered" evidence="9">
    <location>
        <begin position="253"/>
        <end position="279"/>
    </location>
</feature>
<evidence type="ECO:0000256" key="4">
    <source>
        <dbReference type="ARBA" id="ARBA00023015"/>
    </source>
</evidence>
<evidence type="ECO:0000256" key="6">
    <source>
        <dbReference type="ARBA" id="ARBA00023163"/>
    </source>
</evidence>
<dbReference type="Pfam" id="PF02701">
    <property type="entry name" value="Zn_ribbon_Dof"/>
    <property type="match status" value="1"/>
</dbReference>